<reference evidence="2 3" key="1">
    <citation type="submission" date="2020-11" db="EMBL/GenBank/DDBJ databases">
        <title>Description of Pontivivens ytuae sp. nov. isolated from deep sea sediment of Mariana Trench.</title>
        <authorList>
            <person name="Wang Z."/>
            <person name="Sun Q.-L."/>
            <person name="Xu X.-D."/>
            <person name="Tang Y.-Z."/>
            <person name="Zhang J."/>
        </authorList>
    </citation>
    <scope>NUCLEOTIDE SEQUENCE [LARGE SCALE GENOMIC DNA]</scope>
    <source>
        <strain evidence="2 3">MT2928</strain>
    </source>
</reference>
<dbReference type="SUPFAM" id="SSF52821">
    <property type="entry name" value="Rhodanese/Cell cycle control phosphatase"/>
    <property type="match status" value="1"/>
</dbReference>
<evidence type="ECO:0000313" key="3">
    <source>
        <dbReference type="Proteomes" id="UP000594800"/>
    </source>
</evidence>
<dbReference type="Gene3D" id="3.40.250.10">
    <property type="entry name" value="Rhodanese-like domain"/>
    <property type="match status" value="1"/>
</dbReference>
<gene>
    <name evidence="2" type="ORF">I0K15_20180</name>
</gene>
<dbReference type="InterPro" id="IPR001763">
    <property type="entry name" value="Rhodanese-like_dom"/>
</dbReference>
<evidence type="ECO:0000313" key="2">
    <source>
        <dbReference type="EMBL" id="QPH54058.1"/>
    </source>
</evidence>
<sequence length="104" mass="11375">MTDPYLPAIEASEALSDPRPLIDVRKATARDGAPDIAGTRWIDPFRLDHDHPLIEAAVPVIFFCVHGHEVSRYACALARLHRIDAAYVEGGYEALVTAGARRAP</sequence>
<name>A0A7S9LRR8_9RHOB</name>
<organism evidence="2 3">
    <name type="scientific">Pontivivens ytuae</name>
    <dbReference type="NCBI Taxonomy" id="2789856"/>
    <lineage>
        <taxon>Bacteria</taxon>
        <taxon>Pseudomonadati</taxon>
        <taxon>Pseudomonadota</taxon>
        <taxon>Alphaproteobacteria</taxon>
        <taxon>Rhodobacterales</taxon>
        <taxon>Paracoccaceae</taxon>
        <taxon>Pontivivens</taxon>
    </lineage>
</organism>
<dbReference type="EMBL" id="CP064942">
    <property type="protein sequence ID" value="QPH54058.1"/>
    <property type="molecule type" value="Genomic_DNA"/>
</dbReference>
<accession>A0A7S9LRR8</accession>
<dbReference type="GO" id="GO:0016740">
    <property type="term" value="F:transferase activity"/>
    <property type="evidence" value="ECO:0007669"/>
    <property type="project" value="UniProtKB-KW"/>
</dbReference>
<dbReference type="Proteomes" id="UP000594800">
    <property type="component" value="Chromosome"/>
</dbReference>
<dbReference type="KEGG" id="poz:I0K15_20180"/>
<evidence type="ECO:0000259" key="1">
    <source>
        <dbReference type="PROSITE" id="PS50206"/>
    </source>
</evidence>
<proteinExistence type="predicted"/>
<keyword evidence="3" id="KW-1185">Reference proteome</keyword>
<dbReference type="PROSITE" id="PS50206">
    <property type="entry name" value="RHODANESE_3"/>
    <property type="match status" value="1"/>
</dbReference>
<protein>
    <submittedName>
        <fullName evidence="2">Sulfurtransferase</fullName>
    </submittedName>
</protein>
<feature type="domain" description="Rhodanese" evidence="1">
    <location>
        <begin position="21"/>
        <end position="104"/>
    </location>
</feature>
<dbReference type="InterPro" id="IPR036873">
    <property type="entry name" value="Rhodanese-like_dom_sf"/>
</dbReference>
<dbReference type="AlphaFoldDB" id="A0A7S9LRR8"/>
<dbReference type="RefSeq" id="WP_196103267.1">
    <property type="nucleotide sequence ID" value="NZ_CP064942.1"/>
</dbReference>
<keyword evidence="2" id="KW-0808">Transferase</keyword>